<accession>A0A3S0PA99</accession>
<comment type="caution">
    <text evidence="1">The sequence shown here is derived from an EMBL/GenBank/DDBJ whole genome shotgun (WGS) entry which is preliminary data.</text>
</comment>
<dbReference type="Proteomes" id="UP000267077">
    <property type="component" value="Unassembled WGS sequence"/>
</dbReference>
<dbReference type="OrthoDB" id="7067708at2"/>
<dbReference type="AlphaFoldDB" id="A0A3S0PA99"/>
<dbReference type="RefSeq" id="WP_126674471.1">
    <property type="nucleotide sequence ID" value="NZ_RYZR01000007.1"/>
</dbReference>
<keyword evidence="2" id="KW-1185">Reference proteome</keyword>
<sequence>MTSSVYECIPKQELARSQLEVALRFYMQGQEYPAVITLAGAAEELLGKIAEEKGLEPSLKRTLRELLDTFKVVWGHDAKESDFAQLRNRAKNELKHICSGQDLHIDFEHEAAAMLTRALENFLLCTGTPHPGQYAFTSRKIANWRAKQAVV</sequence>
<evidence type="ECO:0000313" key="2">
    <source>
        <dbReference type="Proteomes" id="UP000267077"/>
    </source>
</evidence>
<reference evidence="1 2" key="1">
    <citation type="submission" date="2018-12" db="EMBL/GenBank/DDBJ databases">
        <title>Dyella dinghuensis sp. nov. DHOA06 and Dyella choica sp. nov. 4M-K27, isolated from forest soil.</title>
        <authorList>
            <person name="Qiu L.-H."/>
            <person name="Gao Z.-H."/>
        </authorList>
    </citation>
    <scope>NUCLEOTIDE SEQUENCE [LARGE SCALE GENOMIC DNA]</scope>
    <source>
        <strain evidence="1 2">DHOA06</strain>
    </source>
</reference>
<evidence type="ECO:0000313" key="1">
    <source>
        <dbReference type="EMBL" id="RUL62027.1"/>
    </source>
</evidence>
<evidence type="ECO:0008006" key="3">
    <source>
        <dbReference type="Google" id="ProtNLM"/>
    </source>
</evidence>
<dbReference type="EMBL" id="RYZR01000007">
    <property type="protein sequence ID" value="RUL62027.1"/>
    <property type="molecule type" value="Genomic_DNA"/>
</dbReference>
<proteinExistence type="predicted"/>
<protein>
    <recommendedName>
        <fullName evidence="3">DUF4145 domain-containing protein</fullName>
    </recommendedName>
</protein>
<name>A0A3S0PA99_9GAMM</name>
<organism evidence="1 2">
    <name type="scientific">Dyella dinghuensis</name>
    <dbReference type="NCBI Taxonomy" id="1920169"/>
    <lineage>
        <taxon>Bacteria</taxon>
        <taxon>Pseudomonadati</taxon>
        <taxon>Pseudomonadota</taxon>
        <taxon>Gammaproteobacteria</taxon>
        <taxon>Lysobacterales</taxon>
        <taxon>Rhodanobacteraceae</taxon>
        <taxon>Dyella</taxon>
    </lineage>
</organism>
<gene>
    <name evidence="1" type="ORF">EKH79_14020</name>
</gene>